<dbReference type="PANTHER" id="PTHR34384">
    <property type="entry name" value="L-2,3-DIAMINOPROPANOATE--CITRATE LIGASE"/>
    <property type="match status" value="1"/>
</dbReference>
<dbReference type="AlphaFoldDB" id="A0A8J3Z5E3"/>
<dbReference type="GO" id="GO:0019290">
    <property type="term" value="P:siderophore biosynthetic process"/>
    <property type="evidence" value="ECO:0007669"/>
    <property type="project" value="InterPro"/>
</dbReference>
<dbReference type="EMBL" id="BOPG01000025">
    <property type="protein sequence ID" value="GIJ56643.1"/>
    <property type="molecule type" value="Genomic_DNA"/>
</dbReference>
<evidence type="ECO:0000256" key="1">
    <source>
        <dbReference type="ARBA" id="ARBA00004924"/>
    </source>
</evidence>
<name>A0A8J3Z5E3_9ACTN</name>
<feature type="domain" description="Aerobactin siderophore biosynthesis IucA/IucC-like C-terminal" evidence="4">
    <location>
        <begin position="318"/>
        <end position="432"/>
    </location>
</feature>
<dbReference type="Gene3D" id="6.10.250.3370">
    <property type="match status" value="1"/>
</dbReference>
<evidence type="ECO:0000259" key="3">
    <source>
        <dbReference type="Pfam" id="PF04183"/>
    </source>
</evidence>
<comment type="caution">
    <text evidence="5">The sequence shown here is derived from an EMBL/GenBank/DDBJ whole genome shotgun (WGS) entry which is preliminary data.</text>
</comment>
<evidence type="ECO:0000313" key="6">
    <source>
        <dbReference type="Proteomes" id="UP000612585"/>
    </source>
</evidence>
<dbReference type="InterPro" id="IPR007310">
    <property type="entry name" value="Aerobactin_biosyn_IucA/IucC_N"/>
</dbReference>
<dbReference type="Gene3D" id="1.10.510.40">
    <property type="match status" value="1"/>
</dbReference>
<feature type="domain" description="Aerobactin siderophore biosynthesis IucA/IucC N-terminal" evidence="3">
    <location>
        <begin position="122"/>
        <end position="174"/>
    </location>
</feature>
<sequence length="472" mass="50235">MPTADREHADWLRTHRPDLATRFTAALPGARAAVLARLWGAIHREPLPNTSGVTGPAAAAEPFADVETLTVNGFERPADLAAHLWPQQKAFAAELDNSVANLALARAAAEGAAADVTAGDDLVDAEQSIVDGHPLHPCCRTRTGMSAADVLAYAPEHRPTVELPVIAVPADRWTGTMPPRLPMHPWQWERVRDTYPWLRDTGERCSARPLMSLRTLATADAHLKTAVRIGMTSATRTVSAAAVHNGPALSRLLAPLTGLGILAERAAGAVLVDGGPSRDLAVVVRDAPVLGPGERALPVAALTAGRPRVDDLTDDPVAFLRAFAGLLLPPLFHLLDLGVGLEAHGQNLVLVLRGGQPHRLLYRDFGGVRVSPRILETHGIEAPPLLGDVPCDDPAELETKVLASAVATVLAGLVAYLSRRFHTEPATLWAAVPAPRRLTARADLPLKAMTAMRLADTVDDIWTHVPNPLADP</sequence>
<evidence type="ECO:0000313" key="5">
    <source>
        <dbReference type="EMBL" id="GIJ56643.1"/>
    </source>
</evidence>
<dbReference type="PANTHER" id="PTHR34384:SF5">
    <property type="entry name" value="L-2,3-DIAMINOPROPANOATE--CITRATE LIGASE"/>
    <property type="match status" value="1"/>
</dbReference>
<proteinExistence type="inferred from homology"/>
<dbReference type="RefSeq" id="WP_239151730.1">
    <property type="nucleotide sequence ID" value="NZ_BOPG01000025.1"/>
</dbReference>
<comment type="pathway">
    <text evidence="1">Siderophore biosynthesis.</text>
</comment>
<dbReference type="Proteomes" id="UP000612585">
    <property type="component" value="Unassembled WGS sequence"/>
</dbReference>
<dbReference type="GO" id="GO:0016881">
    <property type="term" value="F:acid-amino acid ligase activity"/>
    <property type="evidence" value="ECO:0007669"/>
    <property type="project" value="UniProtKB-ARBA"/>
</dbReference>
<accession>A0A8J3Z5E3</accession>
<evidence type="ECO:0000259" key="4">
    <source>
        <dbReference type="Pfam" id="PF06276"/>
    </source>
</evidence>
<keyword evidence="6" id="KW-1185">Reference proteome</keyword>
<reference evidence="5" key="1">
    <citation type="submission" date="2021-01" db="EMBL/GenBank/DDBJ databases">
        <title>Whole genome shotgun sequence of Virgisporangium aurantiacum NBRC 16421.</title>
        <authorList>
            <person name="Komaki H."/>
            <person name="Tamura T."/>
        </authorList>
    </citation>
    <scope>NUCLEOTIDE SEQUENCE</scope>
    <source>
        <strain evidence="5">NBRC 16421</strain>
    </source>
</reference>
<organism evidence="5 6">
    <name type="scientific">Virgisporangium aurantiacum</name>
    <dbReference type="NCBI Taxonomy" id="175570"/>
    <lineage>
        <taxon>Bacteria</taxon>
        <taxon>Bacillati</taxon>
        <taxon>Actinomycetota</taxon>
        <taxon>Actinomycetes</taxon>
        <taxon>Micromonosporales</taxon>
        <taxon>Micromonosporaceae</taxon>
        <taxon>Virgisporangium</taxon>
    </lineage>
</organism>
<comment type="similarity">
    <text evidence="2">Belongs to the IucA/IucC family.</text>
</comment>
<dbReference type="InterPro" id="IPR037455">
    <property type="entry name" value="LucA/IucC-like"/>
</dbReference>
<gene>
    <name evidence="5" type="ORF">Vau01_041590</name>
</gene>
<evidence type="ECO:0000256" key="2">
    <source>
        <dbReference type="ARBA" id="ARBA00007832"/>
    </source>
</evidence>
<dbReference type="Pfam" id="PF06276">
    <property type="entry name" value="FhuF"/>
    <property type="match status" value="1"/>
</dbReference>
<protein>
    <submittedName>
        <fullName evidence="5">Iron transporter</fullName>
    </submittedName>
</protein>
<dbReference type="InterPro" id="IPR022770">
    <property type="entry name" value="IucA/IucC-like_C"/>
</dbReference>
<feature type="domain" description="Aerobactin siderophore biosynthesis IucA/IucC N-terminal" evidence="3">
    <location>
        <begin position="181"/>
        <end position="304"/>
    </location>
</feature>
<dbReference type="Pfam" id="PF04183">
    <property type="entry name" value="IucA_IucC"/>
    <property type="match status" value="2"/>
</dbReference>